<dbReference type="EMBL" id="LSRL02000009">
    <property type="protein sequence ID" value="TDG51369.1"/>
    <property type="molecule type" value="Genomic_DNA"/>
</dbReference>
<feature type="region of interest" description="Disordered" evidence="1">
    <location>
        <begin position="49"/>
        <end position="74"/>
    </location>
</feature>
<reference evidence="2 3" key="1">
    <citation type="journal article" date="2019" name="J. Hered.">
        <title>An Improved Genome Assembly for Drosophila navojoa, the Basal Species in the mojavensis Cluster.</title>
        <authorList>
            <person name="Vanderlinde T."/>
            <person name="Dupim E.G."/>
            <person name="Nazario-Yepiz N.O."/>
            <person name="Carvalho A.B."/>
        </authorList>
    </citation>
    <scope>NUCLEOTIDE SEQUENCE [LARGE SCALE GENOMIC DNA]</scope>
    <source>
        <strain evidence="2">Navoj_Jal97</strain>
        <tissue evidence="2">Whole organism</tissue>
    </source>
</reference>
<sequence length="74" mass="8295">MAAISQCKDKRRHIRNRTHLAEVLRRTLPIGIIVALLLTQHWESAKFAQSTTHPAPLSTTHQPAASSQWPSFAI</sequence>
<evidence type="ECO:0000313" key="3">
    <source>
        <dbReference type="Proteomes" id="UP000295192"/>
    </source>
</evidence>
<accession>A0A484BRE1</accession>
<gene>
    <name evidence="2" type="ORF">AWZ03_002164</name>
</gene>
<keyword evidence="3" id="KW-1185">Reference proteome</keyword>
<dbReference type="Proteomes" id="UP000295192">
    <property type="component" value="Unassembled WGS sequence"/>
</dbReference>
<comment type="caution">
    <text evidence="2">The sequence shown here is derived from an EMBL/GenBank/DDBJ whole genome shotgun (WGS) entry which is preliminary data.</text>
</comment>
<dbReference type="OrthoDB" id="6159398at2759"/>
<evidence type="ECO:0000256" key="1">
    <source>
        <dbReference type="SAM" id="MobiDB-lite"/>
    </source>
</evidence>
<dbReference type="AlphaFoldDB" id="A0A484BRE1"/>
<name>A0A484BRE1_DRONA</name>
<protein>
    <submittedName>
        <fullName evidence="2">Uncharacterized protein</fullName>
    </submittedName>
</protein>
<proteinExistence type="predicted"/>
<evidence type="ECO:0000313" key="2">
    <source>
        <dbReference type="EMBL" id="TDG51369.1"/>
    </source>
</evidence>
<organism evidence="2 3">
    <name type="scientific">Drosophila navojoa</name>
    <name type="common">Fruit fly</name>
    <dbReference type="NCBI Taxonomy" id="7232"/>
    <lineage>
        <taxon>Eukaryota</taxon>
        <taxon>Metazoa</taxon>
        <taxon>Ecdysozoa</taxon>
        <taxon>Arthropoda</taxon>
        <taxon>Hexapoda</taxon>
        <taxon>Insecta</taxon>
        <taxon>Pterygota</taxon>
        <taxon>Neoptera</taxon>
        <taxon>Endopterygota</taxon>
        <taxon>Diptera</taxon>
        <taxon>Brachycera</taxon>
        <taxon>Muscomorpha</taxon>
        <taxon>Ephydroidea</taxon>
        <taxon>Drosophilidae</taxon>
        <taxon>Drosophila</taxon>
    </lineage>
</organism>